<dbReference type="EMBL" id="MN740165">
    <property type="protein sequence ID" value="QHT91525.1"/>
    <property type="molecule type" value="Genomic_DNA"/>
</dbReference>
<organism evidence="1">
    <name type="scientific">viral metagenome</name>
    <dbReference type="NCBI Taxonomy" id="1070528"/>
    <lineage>
        <taxon>unclassified sequences</taxon>
        <taxon>metagenomes</taxon>
        <taxon>organismal metagenomes</taxon>
    </lineage>
</organism>
<proteinExistence type="predicted"/>
<evidence type="ECO:0000313" key="1">
    <source>
        <dbReference type="EMBL" id="QHT91525.1"/>
    </source>
</evidence>
<dbReference type="AlphaFoldDB" id="A0A6C0IG67"/>
<sequence length="56" mass="6741">MLLINVHSSTIYNIVFSTFFAKVVPLNDFYRHPETNNLYTKECKYIGRYNELDYED</sequence>
<reference evidence="1" key="1">
    <citation type="journal article" date="2020" name="Nature">
        <title>Giant virus diversity and host interactions through global metagenomics.</title>
        <authorList>
            <person name="Schulz F."/>
            <person name="Roux S."/>
            <person name="Paez-Espino D."/>
            <person name="Jungbluth S."/>
            <person name="Walsh D.A."/>
            <person name="Denef V.J."/>
            <person name="McMahon K.D."/>
            <person name="Konstantinidis K.T."/>
            <person name="Eloe-Fadrosh E.A."/>
            <person name="Kyrpides N.C."/>
            <person name="Woyke T."/>
        </authorList>
    </citation>
    <scope>NUCLEOTIDE SEQUENCE</scope>
    <source>
        <strain evidence="1">GVMAG-M-3300023184-77</strain>
    </source>
</reference>
<protein>
    <submittedName>
        <fullName evidence="1">Uncharacterized protein</fullName>
    </submittedName>
</protein>
<name>A0A6C0IG67_9ZZZZ</name>
<accession>A0A6C0IG67</accession>